<dbReference type="STRING" id="35570.A0A1I8NNU1"/>
<dbReference type="PANTHER" id="PTHR19143:SF327">
    <property type="entry name" value="FI21813P1-RELATED"/>
    <property type="match status" value="1"/>
</dbReference>
<evidence type="ECO:0000313" key="4">
    <source>
        <dbReference type="Proteomes" id="UP000095300"/>
    </source>
</evidence>
<sequence>MVGYKVLLTLAIAINGICFIAAMPSAQDIGNLMTLQLFEIPSTLANETDPNGLPLFDIRYDAMPSHCKTNSSSPVPKNCAEATACTRRSGYYFIKMNAFSSNSFLVECDAHTEGGDWTVIQRRFDGSESFFRTWDQYRQGFGEIEGEYFIGLDKIYALTNLDGRQELMIQFERSDLLTSYAKYSSFAIGNETERFVLKRVGRYTGTAGDSLLAHVGARFSTMDRDNGSTNPNMAITFSSAWWYNNNRISDLNGLYGKIDNRGLLWTGYYVNGRYIKTVKMMVRRYRV</sequence>
<dbReference type="PROSITE" id="PS51406">
    <property type="entry name" value="FIBRINOGEN_C_2"/>
    <property type="match status" value="1"/>
</dbReference>
<dbReference type="SMART" id="SM00186">
    <property type="entry name" value="FBG"/>
    <property type="match status" value="1"/>
</dbReference>
<evidence type="ECO:0000256" key="1">
    <source>
        <dbReference type="SAM" id="SignalP"/>
    </source>
</evidence>
<dbReference type="SUPFAM" id="SSF56496">
    <property type="entry name" value="Fibrinogen C-terminal domain-like"/>
    <property type="match status" value="1"/>
</dbReference>
<dbReference type="CDD" id="cd00087">
    <property type="entry name" value="FReD"/>
    <property type="match status" value="1"/>
</dbReference>
<evidence type="ECO:0000313" key="3">
    <source>
        <dbReference type="EnsemblMetazoa" id="SCAU000712-PA"/>
    </source>
</evidence>
<evidence type="ECO:0000259" key="2">
    <source>
        <dbReference type="PROSITE" id="PS51406"/>
    </source>
</evidence>
<dbReference type="Proteomes" id="UP000095300">
    <property type="component" value="Unassembled WGS sequence"/>
</dbReference>
<dbReference type="VEuPathDB" id="VectorBase:SCAU000712"/>
<feature type="chain" id="PRO_5009325248" description="Fibrinogen C-terminal domain-containing protein" evidence="1">
    <location>
        <begin position="23"/>
        <end position="287"/>
    </location>
</feature>
<feature type="signal peptide" evidence="1">
    <location>
        <begin position="1"/>
        <end position="22"/>
    </location>
</feature>
<keyword evidence="4" id="KW-1185">Reference proteome</keyword>
<dbReference type="EnsemblMetazoa" id="SCAU000712-RA">
    <property type="protein sequence ID" value="SCAU000712-PA"/>
    <property type="gene ID" value="SCAU000712"/>
</dbReference>
<dbReference type="InterPro" id="IPR050373">
    <property type="entry name" value="Fibrinogen_C-term_domain"/>
</dbReference>
<dbReference type="Pfam" id="PF00147">
    <property type="entry name" value="Fibrinogen_C"/>
    <property type="match status" value="1"/>
</dbReference>
<feature type="domain" description="Fibrinogen C-terminal" evidence="2">
    <location>
        <begin position="70"/>
        <end position="286"/>
    </location>
</feature>
<dbReference type="InterPro" id="IPR036056">
    <property type="entry name" value="Fibrinogen-like_C"/>
</dbReference>
<dbReference type="Gene3D" id="3.90.215.10">
    <property type="entry name" value="Gamma Fibrinogen, chain A, domain 1"/>
    <property type="match status" value="1"/>
</dbReference>
<dbReference type="KEGG" id="scac:106081097"/>
<protein>
    <recommendedName>
        <fullName evidence="2">Fibrinogen C-terminal domain-containing protein</fullName>
    </recommendedName>
</protein>
<dbReference type="OrthoDB" id="6145874at2759"/>
<dbReference type="InterPro" id="IPR014716">
    <property type="entry name" value="Fibrinogen_a/b/g_C_1"/>
</dbReference>
<accession>A0A1I8NNU1</accession>
<gene>
    <name evidence="3" type="primary">106081097</name>
</gene>
<dbReference type="InterPro" id="IPR002181">
    <property type="entry name" value="Fibrinogen_a/b/g_C_dom"/>
</dbReference>
<organism evidence="3 4">
    <name type="scientific">Stomoxys calcitrans</name>
    <name type="common">Stable fly</name>
    <name type="synonym">Conops calcitrans</name>
    <dbReference type="NCBI Taxonomy" id="35570"/>
    <lineage>
        <taxon>Eukaryota</taxon>
        <taxon>Metazoa</taxon>
        <taxon>Ecdysozoa</taxon>
        <taxon>Arthropoda</taxon>
        <taxon>Hexapoda</taxon>
        <taxon>Insecta</taxon>
        <taxon>Pterygota</taxon>
        <taxon>Neoptera</taxon>
        <taxon>Endopterygota</taxon>
        <taxon>Diptera</taxon>
        <taxon>Brachycera</taxon>
        <taxon>Muscomorpha</taxon>
        <taxon>Muscoidea</taxon>
        <taxon>Muscidae</taxon>
        <taxon>Stomoxys</taxon>
    </lineage>
</organism>
<name>A0A1I8NNU1_STOCA</name>
<dbReference type="AlphaFoldDB" id="A0A1I8NNU1"/>
<keyword evidence="1" id="KW-0732">Signal</keyword>
<dbReference type="GO" id="GO:0005615">
    <property type="term" value="C:extracellular space"/>
    <property type="evidence" value="ECO:0007669"/>
    <property type="project" value="TreeGrafter"/>
</dbReference>
<proteinExistence type="predicted"/>
<reference evidence="3" key="1">
    <citation type="submission" date="2020-05" db="UniProtKB">
        <authorList>
            <consortium name="EnsemblMetazoa"/>
        </authorList>
    </citation>
    <scope>IDENTIFICATION</scope>
    <source>
        <strain evidence="3">USDA</strain>
    </source>
</reference>
<dbReference type="PANTHER" id="PTHR19143">
    <property type="entry name" value="FIBRINOGEN/TENASCIN/ANGIOPOEITIN"/>
    <property type="match status" value="1"/>
</dbReference>